<dbReference type="Proteomes" id="UP000011173">
    <property type="component" value="Chromosome"/>
</dbReference>
<dbReference type="STRING" id="592029.DDD_2124"/>
<feature type="domain" description="Ig-like" evidence="2">
    <location>
        <begin position="602"/>
        <end position="685"/>
    </location>
</feature>
<dbReference type="NCBIfam" id="TIGR04131">
    <property type="entry name" value="Bac_Flav_CTERM"/>
    <property type="match status" value="1"/>
</dbReference>
<dbReference type="eggNOG" id="COG2911">
    <property type="taxonomic scope" value="Bacteria"/>
</dbReference>
<dbReference type="PATRIC" id="fig|592029.3.peg.2102"/>
<evidence type="ECO:0000313" key="4">
    <source>
        <dbReference type="Proteomes" id="UP000011173"/>
    </source>
</evidence>
<accession>L7WBJ8</accession>
<feature type="domain" description="Ig-like" evidence="2">
    <location>
        <begin position="772"/>
        <end position="851"/>
    </location>
</feature>
<dbReference type="InterPro" id="IPR007110">
    <property type="entry name" value="Ig-like_dom"/>
</dbReference>
<dbReference type="InterPro" id="IPR026341">
    <property type="entry name" value="T9SS_type_B"/>
</dbReference>
<dbReference type="AlphaFoldDB" id="L7WBJ8"/>
<dbReference type="EMBL" id="CP001397">
    <property type="protein sequence ID" value="AGC77251.1"/>
    <property type="molecule type" value="Genomic_DNA"/>
</dbReference>
<feature type="chain" id="PRO_5003985155" evidence="1">
    <location>
        <begin position="18"/>
        <end position="1035"/>
    </location>
</feature>
<organism evidence="3 4">
    <name type="scientific">Nonlabens dokdonensis (strain DSM 17205 / KCTC 12402 / DSW-6)</name>
    <name type="common">Donghaeana dokdonensis</name>
    <dbReference type="NCBI Taxonomy" id="592029"/>
    <lineage>
        <taxon>Bacteria</taxon>
        <taxon>Pseudomonadati</taxon>
        <taxon>Bacteroidota</taxon>
        <taxon>Flavobacteriia</taxon>
        <taxon>Flavobacteriales</taxon>
        <taxon>Flavobacteriaceae</taxon>
        <taxon>Nonlabens</taxon>
    </lineage>
</organism>
<dbReference type="eggNOG" id="COG4935">
    <property type="taxonomic scope" value="Bacteria"/>
</dbReference>
<dbReference type="RefSeq" id="WP_015362748.1">
    <property type="nucleotide sequence ID" value="NC_020156.1"/>
</dbReference>
<dbReference type="HOGENOM" id="CLU_293530_0_0_10"/>
<proteinExistence type="predicted"/>
<keyword evidence="1" id="KW-0732">Signal</keyword>
<dbReference type="OrthoDB" id="2582440at2"/>
<protein>
    <submittedName>
        <fullName evidence="3">Hemagglutinin-related protein</fullName>
    </submittedName>
</protein>
<dbReference type="KEGG" id="ndo:DDD_2124"/>
<feature type="signal peptide" evidence="1">
    <location>
        <begin position="1"/>
        <end position="17"/>
    </location>
</feature>
<sequence>MKHLFLWLLLVMGSAFAKAQSVNTAYLCLANGDVVLADLSTCSSTVVATNNQSMFDIAEGDTADTLYGIRNQDLYLIDLNTGNFSLLGNLTILGYSGNFRVDSLVKEQNGILLGVNNEIGGELFRIDVSALTATGLGSTGFRSAGDLSFFQGDLYLSARNSELVNININNPPASFLVGSMASGGFSSVFGVVTIITANACATNPTIELVATGGRTTKFVNTANGATSNNCTNLTNSDIFGAAEVTSDIICPIDLEIFDDNQMTPDPTPYCIQANTLLNANPDPITPQNNYLYEWRVLGNPTIIATSSTLPLMINSTTTYECTVIDTGIAAPNNFAVDQITITVNPAPVWTPLAPVFAYQSYTLPSISGSNIPVNSAYYTGPRGAGMQFNPGDIVTEADFTSNPVTLFVYGDETNGCEVVGQFDLEFIDVQVTINPGGIQEICEGDTLTLTATPNPSMPIGTYTYNWTDSQNTVYPDTASITFTATVDTTLSVTVNDSGVENGTDMGFDMTDFIVLRPVDLAGLVNQNATSTYTFPSIFGTGLTGGERYYTQPNGMGTAYDPGDIVSPADFSSLPVQLYTYDNNGSCDDEQSFFLDFDIPVAPTLNVSSSTNIICAGETVLMTATAIPSTPTGSYTYEWREVGTTAVLSVTNQLSIAPTSSTSYECTVTDTGLTSNNTAAASITITVEAQPLIDPLVDQIAFGTFTFPVITGTDLTGAESYYTQPAGMGTSYNAGDTVTAASFTTLPVFIFIYDSNGNCNEQEGFLLDFDTPPPLSLTLRAQPQTICERENTTLTATPNPAIPQGSYTFEWIEQATGIFISNSDTVQVNPSVTSTYECTVTDTGISTGNTVTASIIITVETAPQLAPIADQSIFNSFTFPTIIGTNLSGNERYYTVPDGQGTSFNAGDNILFSDFDSYPITIYVYDVNAIGCQDQVSFNLTIEELELFIIPQYTTPNSDGFHDFWQIEVLHPDVLIENIFIFDRYGKLLKQLSIEGPGWDATYNNQPLPSSTYWYSFEYSFNGNRFEEKGFFAVKR</sequence>
<reference evidence="3 4" key="1">
    <citation type="journal article" date="2013" name="Genome Biol. Evol.">
        <title>Genomic makeup of the marine flavobacterium Nonlabens (Donghaeana) dokdonensis DSW-6 and identification of a novel class of rhodopsins.</title>
        <authorList>
            <person name="Kwon S.K."/>
            <person name="Kim B.K."/>
            <person name="Song J.Y."/>
            <person name="Kwak M.J."/>
            <person name="Lee C.H."/>
            <person name="Yoon J.H."/>
            <person name="Oh T.K."/>
            <person name="Kim J.F."/>
        </authorList>
    </citation>
    <scope>NUCLEOTIDE SEQUENCE [LARGE SCALE GENOMIC DNA]</scope>
    <source>
        <strain evidence="4">DSM 17205 / KCTC 12402 / DSW-6</strain>
    </source>
</reference>
<evidence type="ECO:0000256" key="1">
    <source>
        <dbReference type="SAM" id="SignalP"/>
    </source>
</evidence>
<evidence type="ECO:0000313" key="3">
    <source>
        <dbReference type="EMBL" id="AGC77251.1"/>
    </source>
</evidence>
<dbReference type="InterPro" id="IPR013783">
    <property type="entry name" value="Ig-like_fold"/>
</dbReference>
<evidence type="ECO:0000259" key="2">
    <source>
        <dbReference type="PROSITE" id="PS50835"/>
    </source>
</evidence>
<name>L7WBJ8_NONDD</name>
<dbReference type="PROSITE" id="PS50835">
    <property type="entry name" value="IG_LIKE"/>
    <property type="match status" value="2"/>
</dbReference>
<dbReference type="Pfam" id="PF13585">
    <property type="entry name" value="CHU_C"/>
    <property type="match status" value="1"/>
</dbReference>
<dbReference type="Gene3D" id="2.60.40.10">
    <property type="entry name" value="Immunoglobulins"/>
    <property type="match status" value="1"/>
</dbReference>
<gene>
    <name evidence="3" type="ordered locus">DDD_2124</name>
</gene>